<keyword evidence="3" id="KW-1185">Reference proteome</keyword>
<dbReference type="PANTHER" id="PTHR22666:SF3">
    <property type="entry name" value="MYB_SANT-LIKE DNA-BINDING DOMAIN-CONTAINING PROTEIN 1"/>
    <property type="match status" value="1"/>
</dbReference>
<dbReference type="Gene3D" id="1.10.10.60">
    <property type="entry name" value="Homeodomain-like"/>
    <property type="match status" value="1"/>
</dbReference>
<accession>A0A4Y2FZ13</accession>
<protein>
    <recommendedName>
        <fullName evidence="1">Myb/SANT-like DNA-binding domain-containing protein</fullName>
    </recommendedName>
</protein>
<comment type="caution">
    <text evidence="2">The sequence shown here is derived from an EMBL/GenBank/DDBJ whole genome shotgun (WGS) entry which is preliminary data.</text>
</comment>
<dbReference type="Pfam" id="PF13837">
    <property type="entry name" value="Myb_DNA-bind_4"/>
    <property type="match status" value="1"/>
</dbReference>
<organism evidence="2 3">
    <name type="scientific">Araneus ventricosus</name>
    <name type="common">Orbweaver spider</name>
    <name type="synonym">Epeira ventricosa</name>
    <dbReference type="NCBI Taxonomy" id="182803"/>
    <lineage>
        <taxon>Eukaryota</taxon>
        <taxon>Metazoa</taxon>
        <taxon>Ecdysozoa</taxon>
        <taxon>Arthropoda</taxon>
        <taxon>Chelicerata</taxon>
        <taxon>Arachnida</taxon>
        <taxon>Araneae</taxon>
        <taxon>Araneomorphae</taxon>
        <taxon>Entelegynae</taxon>
        <taxon>Araneoidea</taxon>
        <taxon>Araneidae</taxon>
        <taxon>Araneus</taxon>
    </lineage>
</organism>
<proteinExistence type="predicted"/>
<dbReference type="GO" id="GO:0016604">
    <property type="term" value="C:nuclear body"/>
    <property type="evidence" value="ECO:0007669"/>
    <property type="project" value="TreeGrafter"/>
</dbReference>
<evidence type="ECO:0000313" key="2">
    <source>
        <dbReference type="EMBL" id="GBM45746.1"/>
    </source>
</evidence>
<dbReference type="EMBL" id="BGPR01001111">
    <property type="protein sequence ID" value="GBM45746.1"/>
    <property type="molecule type" value="Genomic_DNA"/>
</dbReference>
<dbReference type="InterPro" id="IPR026095">
    <property type="entry name" value="Myb/SANT-like_DNA-bd_dom_prot"/>
</dbReference>
<dbReference type="GO" id="GO:0045893">
    <property type="term" value="P:positive regulation of DNA-templated transcription"/>
    <property type="evidence" value="ECO:0007669"/>
    <property type="project" value="TreeGrafter"/>
</dbReference>
<dbReference type="AlphaFoldDB" id="A0A4Y2FZ13"/>
<dbReference type="Proteomes" id="UP000499080">
    <property type="component" value="Unassembled WGS sequence"/>
</dbReference>
<evidence type="ECO:0000259" key="1">
    <source>
        <dbReference type="Pfam" id="PF13837"/>
    </source>
</evidence>
<reference evidence="2 3" key="1">
    <citation type="journal article" date="2019" name="Sci. Rep.">
        <title>Orb-weaving spider Araneus ventricosus genome elucidates the spidroin gene catalogue.</title>
        <authorList>
            <person name="Kono N."/>
            <person name="Nakamura H."/>
            <person name="Ohtoshi R."/>
            <person name="Moran D.A.P."/>
            <person name="Shinohara A."/>
            <person name="Yoshida Y."/>
            <person name="Fujiwara M."/>
            <person name="Mori M."/>
            <person name="Tomita M."/>
            <person name="Arakawa K."/>
        </authorList>
    </citation>
    <scope>NUCLEOTIDE SEQUENCE [LARGE SCALE GENOMIC DNA]</scope>
</reference>
<sequence length="198" mass="22826">MAEGRYGWKHNETLALIDVWEEKFFLLKTQKRTAYLHDEIKQALAARGVHKSIRQIVVKINNMTQKYRKTKFEGKQNPSWIYFKRLDKFMDKLESSPVKTEIMDDDEKSEDIIILDVIAQQNRNLPKEISSIQGAHCDSGSSQELLNGNPVAGFSNHQENEVLNVLKHYLSIHEKVVDVMKDILDASSKSGICNTERH</sequence>
<dbReference type="OrthoDB" id="6427940at2759"/>
<dbReference type="InterPro" id="IPR044822">
    <property type="entry name" value="Myb_DNA-bind_4"/>
</dbReference>
<gene>
    <name evidence="2" type="ORF">AVEN_242789_1</name>
</gene>
<feature type="domain" description="Myb/SANT-like DNA-binding" evidence="1">
    <location>
        <begin position="7"/>
        <end position="88"/>
    </location>
</feature>
<dbReference type="PANTHER" id="PTHR22666">
    <property type="entry name" value="MYB_SANT-LIKE DNA-BINDING DOMAIN-CONTAINING PROTEIN 1"/>
    <property type="match status" value="1"/>
</dbReference>
<evidence type="ECO:0000313" key="3">
    <source>
        <dbReference type="Proteomes" id="UP000499080"/>
    </source>
</evidence>
<name>A0A4Y2FZ13_ARAVE</name>